<dbReference type="RefSeq" id="WP_197007108.1">
    <property type="nucleotide sequence ID" value="NZ_BONS01000005.1"/>
</dbReference>
<dbReference type="Proteomes" id="UP000622552">
    <property type="component" value="Unassembled WGS sequence"/>
</dbReference>
<dbReference type="GO" id="GO:0005840">
    <property type="term" value="C:ribosome"/>
    <property type="evidence" value="ECO:0007669"/>
    <property type="project" value="UniProtKB-KW"/>
</dbReference>
<accession>A0A8J7GLR4</accession>
<name>A0A8J7GLR4_9ACTN</name>
<keyword evidence="2" id="KW-1185">Reference proteome</keyword>
<comment type="caution">
    <text evidence="1">The sequence shown here is derived from an EMBL/GenBank/DDBJ whole genome shotgun (WGS) entry which is preliminary data.</text>
</comment>
<gene>
    <name evidence="1" type="ORF">IW245_006770</name>
</gene>
<evidence type="ECO:0000313" key="1">
    <source>
        <dbReference type="EMBL" id="MBG6140576.1"/>
    </source>
</evidence>
<keyword evidence="1" id="KW-0687">Ribonucleoprotein</keyword>
<proteinExistence type="predicted"/>
<dbReference type="EMBL" id="JADOUF010000001">
    <property type="protein sequence ID" value="MBG6140576.1"/>
    <property type="molecule type" value="Genomic_DNA"/>
</dbReference>
<evidence type="ECO:0000313" key="2">
    <source>
        <dbReference type="Proteomes" id="UP000622552"/>
    </source>
</evidence>
<sequence length="184" mass="20340">MSLLLARTNAEAHLYMELQPCGTCGATEFHPRSSVVMAEGDLASRYHGACPNCGTEREYTFRIPEDIIFPEADRVRFGADEPSELLDPGDWLWVADLYTRHTPADPGGLPDADRARFGRDLATAVAAIEEVLKFVPAGADQVPPEAFFSERGREVYATEPGRFRAARLKAVEYAYRELAEGFLG</sequence>
<organism evidence="1 2">
    <name type="scientific">Longispora fulva</name>
    <dbReference type="NCBI Taxonomy" id="619741"/>
    <lineage>
        <taxon>Bacteria</taxon>
        <taxon>Bacillati</taxon>
        <taxon>Actinomycetota</taxon>
        <taxon>Actinomycetes</taxon>
        <taxon>Micromonosporales</taxon>
        <taxon>Micromonosporaceae</taxon>
        <taxon>Longispora</taxon>
    </lineage>
</organism>
<keyword evidence="1" id="KW-0689">Ribosomal protein</keyword>
<reference evidence="1" key="1">
    <citation type="submission" date="2020-11" db="EMBL/GenBank/DDBJ databases">
        <title>Sequencing the genomes of 1000 actinobacteria strains.</title>
        <authorList>
            <person name="Klenk H.-P."/>
        </authorList>
    </citation>
    <scope>NUCLEOTIDE SEQUENCE</scope>
    <source>
        <strain evidence="1">DSM 45356</strain>
    </source>
</reference>
<protein>
    <submittedName>
        <fullName evidence="1">Ribosomal protein S27AE</fullName>
    </submittedName>
</protein>
<dbReference type="AlphaFoldDB" id="A0A8J7GLR4"/>